<dbReference type="GO" id="GO:0010484">
    <property type="term" value="F:histone H3 acetyltransferase activity"/>
    <property type="evidence" value="ECO:0007669"/>
    <property type="project" value="TreeGrafter"/>
</dbReference>
<protein>
    <recommendedName>
        <fullName evidence="3">histone acetyltransferase</fullName>
        <ecNumber evidence="3">2.3.1.48</ecNumber>
    </recommendedName>
</protein>
<feature type="domain" description="N-acetyltransferase" evidence="15">
    <location>
        <begin position="57"/>
        <end position="205"/>
    </location>
</feature>
<evidence type="ECO:0000256" key="13">
    <source>
        <dbReference type="SAM" id="MobiDB-lite"/>
    </source>
</evidence>
<dbReference type="EMBL" id="JASFZW010000001">
    <property type="protein sequence ID" value="KAK2080303.1"/>
    <property type="molecule type" value="Genomic_DNA"/>
</dbReference>
<dbReference type="CDD" id="cd04301">
    <property type="entry name" value="NAT_SF"/>
    <property type="match status" value="1"/>
</dbReference>
<evidence type="ECO:0000256" key="12">
    <source>
        <dbReference type="PROSITE-ProRule" id="PRU00035"/>
    </source>
</evidence>
<keyword evidence="9" id="KW-0804">Transcription</keyword>
<evidence type="ECO:0000313" key="17">
    <source>
        <dbReference type="Proteomes" id="UP001255856"/>
    </source>
</evidence>
<keyword evidence="4" id="KW-0808">Transferase</keyword>
<dbReference type="InterPro" id="IPR016181">
    <property type="entry name" value="Acyl_CoA_acyltransferase"/>
</dbReference>
<comment type="subcellular location">
    <subcellularLocation>
        <location evidence="1">Nucleus</location>
    </subcellularLocation>
</comment>
<keyword evidence="8" id="KW-0010">Activator</keyword>
<evidence type="ECO:0000256" key="2">
    <source>
        <dbReference type="ARBA" id="ARBA00008607"/>
    </source>
</evidence>
<dbReference type="InterPro" id="IPR001487">
    <property type="entry name" value="Bromodomain"/>
</dbReference>
<dbReference type="Gene3D" id="1.20.920.10">
    <property type="entry name" value="Bromodomain-like"/>
    <property type="match status" value="1"/>
</dbReference>
<sequence>MEEDGAGVAQADKAAPDSAAAEAQAPSGRVQNTYLNRELKHLERERSGEVRVHYIANDGAPLSGRLLIGLKNVFSKCLPNMPKEYITRLIFDRRHRSVIIARADHTIIAGITYRPFHAQRFAEIAFCAVAQNLQVSGFGTRLMAWTKRHARDRDDCQFFVTYADNNAVGYFSKQGFSKTISMDRERWHGYIKDYDGGTLMECAIHPTLPFTDTPAMILHQKAAIEGEIRKYTKGHVEYPGLDLWKDGEFASIDVVDIPGVREAGYTELPPEEAPHRLVLDGRRLAPTQENLERYLHNLLKRLQSEPDSWPFLAPVSKEEVPDYYEVIKEPIDLSLIQRRLESHKFYKTIDIFVADVLRMFENAKTYNSVDTVFHKIATKLMGEFQQWVETTVEWNG</sequence>
<dbReference type="PROSITE" id="PS00633">
    <property type="entry name" value="BROMODOMAIN_1"/>
    <property type="match status" value="1"/>
</dbReference>
<evidence type="ECO:0000256" key="8">
    <source>
        <dbReference type="ARBA" id="ARBA00023159"/>
    </source>
</evidence>
<dbReference type="SUPFAM" id="SSF47370">
    <property type="entry name" value="Bromodomain"/>
    <property type="match status" value="1"/>
</dbReference>
<dbReference type="PRINTS" id="PR00503">
    <property type="entry name" value="BROMODOMAIN"/>
</dbReference>
<gene>
    <name evidence="16" type="ORF">QBZ16_000156</name>
</gene>
<feature type="compositionally biased region" description="Low complexity" evidence="13">
    <location>
        <begin position="9"/>
        <end position="27"/>
    </location>
</feature>
<evidence type="ECO:0000313" key="16">
    <source>
        <dbReference type="EMBL" id="KAK2080303.1"/>
    </source>
</evidence>
<dbReference type="InterPro" id="IPR036427">
    <property type="entry name" value="Bromodomain-like_sf"/>
</dbReference>
<dbReference type="PROSITE" id="PS51186">
    <property type="entry name" value="GNAT"/>
    <property type="match status" value="1"/>
</dbReference>
<evidence type="ECO:0000256" key="9">
    <source>
        <dbReference type="ARBA" id="ARBA00023163"/>
    </source>
</evidence>
<evidence type="ECO:0000256" key="1">
    <source>
        <dbReference type="ARBA" id="ARBA00004123"/>
    </source>
</evidence>
<keyword evidence="10" id="KW-0539">Nucleus</keyword>
<name>A0AAD9IL21_PROWI</name>
<dbReference type="SMART" id="SM00297">
    <property type="entry name" value="BROMO"/>
    <property type="match status" value="1"/>
</dbReference>
<evidence type="ECO:0000256" key="6">
    <source>
        <dbReference type="ARBA" id="ARBA00023015"/>
    </source>
</evidence>
<keyword evidence="6" id="KW-0805">Transcription regulation</keyword>
<evidence type="ECO:0000259" key="14">
    <source>
        <dbReference type="PROSITE" id="PS50014"/>
    </source>
</evidence>
<dbReference type="Gene3D" id="3.40.630.30">
    <property type="match status" value="1"/>
</dbReference>
<dbReference type="Pfam" id="PF00583">
    <property type="entry name" value="Acetyltransf_1"/>
    <property type="match status" value="1"/>
</dbReference>
<keyword evidence="5" id="KW-0156">Chromatin regulator</keyword>
<dbReference type="InterPro" id="IPR000182">
    <property type="entry name" value="GNAT_dom"/>
</dbReference>
<dbReference type="GO" id="GO:0005634">
    <property type="term" value="C:nucleus"/>
    <property type="evidence" value="ECO:0007669"/>
    <property type="project" value="UniProtKB-SubCell"/>
</dbReference>
<evidence type="ECO:0000256" key="10">
    <source>
        <dbReference type="ARBA" id="ARBA00023242"/>
    </source>
</evidence>
<dbReference type="Proteomes" id="UP001255856">
    <property type="component" value="Unassembled WGS sequence"/>
</dbReference>
<evidence type="ECO:0000259" key="15">
    <source>
        <dbReference type="PROSITE" id="PS51186"/>
    </source>
</evidence>
<comment type="similarity">
    <text evidence="2">Belongs to the acetyltransferase family. GCN5 subfamily.</text>
</comment>
<organism evidence="16 17">
    <name type="scientific">Prototheca wickerhamii</name>
    <dbReference type="NCBI Taxonomy" id="3111"/>
    <lineage>
        <taxon>Eukaryota</taxon>
        <taxon>Viridiplantae</taxon>
        <taxon>Chlorophyta</taxon>
        <taxon>core chlorophytes</taxon>
        <taxon>Trebouxiophyceae</taxon>
        <taxon>Chlorellales</taxon>
        <taxon>Chlorellaceae</taxon>
        <taxon>Prototheca</taxon>
    </lineage>
</organism>
<evidence type="ECO:0000256" key="5">
    <source>
        <dbReference type="ARBA" id="ARBA00022853"/>
    </source>
</evidence>
<dbReference type="InterPro" id="IPR018359">
    <property type="entry name" value="Bromodomain_CS"/>
</dbReference>
<keyword evidence="17" id="KW-1185">Reference proteome</keyword>
<keyword evidence="7 12" id="KW-0103">Bromodomain</keyword>
<accession>A0AAD9IL21</accession>
<dbReference type="SUPFAM" id="SSF55729">
    <property type="entry name" value="Acyl-CoA N-acyltransferases (Nat)"/>
    <property type="match status" value="1"/>
</dbReference>
<dbReference type="PANTHER" id="PTHR45750:SF3">
    <property type="entry name" value="HISTONE ACETYLTRANSFERASE"/>
    <property type="match status" value="1"/>
</dbReference>
<evidence type="ECO:0000256" key="4">
    <source>
        <dbReference type="ARBA" id="ARBA00022679"/>
    </source>
</evidence>
<proteinExistence type="inferred from homology"/>
<reference evidence="16" key="1">
    <citation type="submission" date="2021-01" db="EMBL/GenBank/DDBJ databases">
        <authorList>
            <person name="Eckstrom K.M.E."/>
        </authorList>
    </citation>
    <scope>NUCLEOTIDE SEQUENCE</scope>
    <source>
        <strain evidence="16">UVCC 0001</strain>
    </source>
</reference>
<feature type="domain" description="Bromo" evidence="14">
    <location>
        <begin position="303"/>
        <end position="374"/>
    </location>
</feature>
<dbReference type="PANTHER" id="PTHR45750">
    <property type="entry name" value="GH11602P"/>
    <property type="match status" value="1"/>
</dbReference>
<dbReference type="GO" id="GO:0000123">
    <property type="term" value="C:histone acetyltransferase complex"/>
    <property type="evidence" value="ECO:0007669"/>
    <property type="project" value="TreeGrafter"/>
</dbReference>
<evidence type="ECO:0000256" key="11">
    <source>
        <dbReference type="ARBA" id="ARBA00023315"/>
    </source>
</evidence>
<feature type="region of interest" description="Disordered" evidence="13">
    <location>
        <begin position="1"/>
        <end position="27"/>
    </location>
</feature>
<evidence type="ECO:0000256" key="7">
    <source>
        <dbReference type="ARBA" id="ARBA00023117"/>
    </source>
</evidence>
<dbReference type="Pfam" id="PF00439">
    <property type="entry name" value="Bromodomain"/>
    <property type="match status" value="1"/>
</dbReference>
<dbReference type="PROSITE" id="PS50014">
    <property type="entry name" value="BROMODOMAIN_2"/>
    <property type="match status" value="1"/>
</dbReference>
<comment type="caution">
    <text evidence="16">The sequence shown here is derived from an EMBL/GenBank/DDBJ whole genome shotgun (WGS) entry which is preliminary data.</text>
</comment>
<keyword evidence="11" id="KW-0012">Acyltransferase</keyword>
<evidence type="ECO:0000256" key="3">
    <source>
        <dbReference type="ARBA" id="ARBA00013184"/>
    </source>
</evidence>
<dbReference type="GO" id="GO:0045944">
    <property type="term" value="P:positive regulation of transcription by RNA polymerase II"/>
    <property type="evidence" value="ECO:0007669"/>
    <property type="project" value="TreeGrafter"/>
</dbReference>
<dbReference type="EC" id="2.3.1.48" evidence="3"/>
<dbReference type="AlphaFoldDB" id="A0AAD9IL21"/>
<dbReference type="InterPro" id="IPR037800">
    <property type="entry name" value="GCN5"/>
</dbReference>